<dbReference type="EMBL" id="JAYGIM010000009">
    <property type="protein sequence ID" value="MEA5427391.1"/>
    <property type="molecule type" value="Genomic_DNA"/>
</dbReference>
<sequence length="259" mass="30815">MKTINMEELKKHISDFIARREKIKKISPTIKSDNLLKKHSVELSHVKTFLSLLNEKEFGNQYSLICQRESPDFIISCGNYFIGLEHERLMNSGKEIEESIQSLLDKAAQHFISKHPDLKYIVNFQFVNNSLNFTKSEQPKKIEEISNYIFNYISKETLDFKPTYIQDIRYEIFNETSFHYSPSYYIETLEKSKLEEAIRRKITKVTDYKKKSKCEIQWLLIVIGDKLEYDGSLYEINIDPSFDKVFLMEYHSFKLWQIL</sequence>
<keyword evidence="2" id="KW-1185">Reference proteome</keyword>
<gene>
    <name evidence="1" type="ORF">VB798_12435</name>
</gene>
<evidence type="ECO:0000313" key="2">
    <source>
        <dbReference type="Proteomes" id="UP001302222"/>
    </source>
</evidence>
<comment type="caution">
    <text evidence="1">The sequence shown here is derived from an EMBL/GenBank/DDBJ whole genome shotgun (WGS) entry which is preliminary data.</text>
</comment>
<protein>
    <submittedName>
        <fullName evidence="1">Uncharacterized protein</fullName>
    </submittedName>
</protein>
<dbReference type="RefSeq" id="WP_323258794.1">
    <property type="nucleotide sequence ID" value="NZ_JAYGIM010000009.1"/>
</dbReference>
<dbReference type="Proteomes" id="UP001302222">
    <property type="component" value="Unassembled WGS sequence"/>
</dbReference>
<reference evidence="1 2" key="1">
    <citation type="submission" date="2023-12" db="EMBL/GenBank/DDBJ databases">
        <title>Novel species of the genus Arcicella isolated from rivers.</title>
        <authorList>
            <person name="Lu H."/>
        </authorList>
    </citation>
    <scope>NUCLEOTIDE SEQUENCE [LARGE SCALE GENOMIC DNA]</scope>
    <source>
        <strain evidence="1 2">DC25W</strain>
    </source>
</reference>
<accession>A0ABU5SJE7</accession>
<organism evidence="1 2">
    <name type="scientific">Arcicella lustrica</name>
    <dbReference type="NCBI Taxonomy" id="2984196"/>
    <lineage>
        <taxon>Bacteria</taxon>
        <taxon>Pseudomonadati</taxon>
        <taxon>Bacteroidota</taxon>
        <taxon>Cytophagia</taxon>
        <taxon>Cytophagales</taxon>
        <taxon>Flectobacillaceae</taxon>
        <taxon>Arcicella</taxon>
    </lineage>
</organism>
<proteinExistence type="predicted"/>
<name>A0ABU5SJE7_9BACT</name>
<evidence type="ECO:0000313" key="1">
    <source>
        <dbReference type="EMBL" id="MEA5427391.1"/>
    </source>
</evidence>